<dbReference type="RefSeq" id="WP_046136468.1">
    <property type="nucleotide sequence ID" value="NZ_FQVC01000001.1"/>
</dbReference>
<dbReference type="EMBL" id="LAJF01000101">
    <property type="protein sequence ID" value="KKB80708.1"/>
    <property type="molecule type" value="Genomic_DNA"/>
</dbReference>
<dbReference type="SUPFAM" id="SSF52768">
    <property type="entry name" value="Arginase/deacetylase"/>
    <property type="match status" value="1"/>
</dbReference>
<evidence type="ECO:0000259" key="2">
    <source>
        <dbReference type="Pfam" id="PF00850"/>
    </source>
</evidence>
<dbReference type="Proteomes" id="UP000184533">
    <property type="component" value="Unassembled WGS sequence"/>
</dbReference>
<evidence type="ECO:0000313" key="3">
    <source>
        <dbReference type="EMBL" id="KKB80708.1"/>
    </source>
</evidence>
<organism evidence="3 5">
    <name type="scientific">Devosia limi DSM 17137</name>
    <dbReference type="NCBI Taxonomy" id="1121477"/>
    <lineage>
        <taxon>Bacteria</taxon>
        <taxon>Pseudomonadati</taxon>
        <taxon>Pseudomonadota</taxon>
        <taxon>Alphaproteobacteria</taxon>
        <taxon>Hyphomicrobiales</taxon>
        <taxon>Devosiaceae</taxon>
        <taxon>Devosia</taxon>
    </lineage>
</organism>
<reference evidence="4 6" key="2">
    <citation type="submission" date="2016-11" db="EMBL/GenBank/DDBJ databases">
        <authorList>
            <person name="Jaros S."/>
            <person name="Januszkiewicz K."/>
            <person name="Wedrychowicz H."/>
        </authorList>
    </citation>
    <scope>NUCLEOTIDE SEQUENCE [LARGE SCALE GENOMIC DNA]</scope>
    <source>
        <strain evidence="4 6">DSM 17137</strain>
    </source>
</reference>
<reference evidence="3 5" key="1">
    <citation type="submission" date="2015-03" db="EMBL/GenBank/DDBJ databases">
        <authorList>
            <person name="Hassan Y.I."/>
            <person name="Lepp D."/>
            <person name="Zhou T."/>
        </authorList>
    </citation>
    <scope>NUCLEOTIDE SEQUENCE [LARGE SCALE GENOMIC DNA]</scope>
    <source>
        <strain evidence="3 5">DSM 17137</strain>
    </source>
</reference>
<dbReference type="EMBL" id="FQVC01000001">
    <property type="protein sequence ID" value="SHE47171.1"/>
    <property type="molecule type" value="Genomic_DNA"/>
</dbReference>
<keyword evidence="5" id="KW-1185">Reference proteome</keyword>
<name>A0A0F5LEC8_9HYPH</name>
<gene>
    <name evidence="4" type="ORF">SAMN02745223_00475</name>
    <name evidence="3" type="ORF">VW29_17075</name>
</gene>
<comment type="similarity">
    <text evidence="1">Belongs to the histone deacetylase family.</text>
</comment>
<dbReference type="PATRIC" id="fig|1121477.3.peg.162"/>
<sequence>MTTLLISQKNFADHVTPQGHPERADRIQAVEEALARSRFDALLRRNAPSSDLTLAELVHDTKYLARLRDARPAEGIGQLDGDTFIASGSLDTISTALGGALSALDAVLLGEVDNAFCAIRPPGHHAEIATPMGFCLINTVAILAREAQRKYGAERIAIVDFDVHHGNGTQDIFKDDPSVFYASSHQMPLFPGTGKATETGVGNITNTPLSPHTDGETMREAYIGRILPALLDFSPDLLLISAGFDAHERDPLAQLNWVGDDYGWLTGKLMDVAERSCGNRIVSLLEGGYDLKGLAAGASHHVAMLMDGATGRLDD</sequence>
<dbReference type="Gene3D" id="3.40.800.20">
    <property type="entry name" value="Histone deacetylase domain"/>
    <property type="match status" value="1"/>
</dbReference>
<evidence type="ECO:0000256" key="1">
    <source>
        <dbReference type="ARBA" id="ARBA00005947"/>
    </source>
</evidence>
<dbReference type="GO" id="GO:0040029">
    <property type="term" value="P:epigenetic regulation of gene expression"/>
    <property type="evidence" value="ECO:0007669"/>
    <property type="project" value="TreeGrafter"/>
</dbReference>
<dbReference type="GO" id="GO:0004407">
    <property type="term" value="F:histone deacetylase activity"/>
    <property type="evidence" value="ECO:0007669"/>
    <property type="project" value="TreeGrafter"/>
</dbReference>
<dbReference type="InterPro" id="IPR023801">
    <property type="entry name" value="His_deacetylse_dom"/>
</dbReference>
<accession>A0A0F5LEC8</accession>
<dbReference type="PRINTS" id="PR01270">
    <property type="entry name" value="HDASUPER"/>
</dbReference>
<proteinExistence type="inferred from homology"/>
<dbReference type="OrthoDB" id="9808367at2"/>
<evidence type="ECO:0000313" key="6">
    <source>
        <dbReference type="Proteomes" id="UP000184533"/>
    </source>
</evidence>
<dbReference type="Pfam" id="PF00850">
    <property type="entry name" value="Hist_deacetyl"/>
    <property type="match status" value="1"/>
</dbReference>
<dbReference type="InterPro" id="IPR000286">
    <property type="entry name" value="HDACs"/>
</dbReference>
<dbReference type="PANTHER" id="PTHR10625">
    <property type="entry name" value="HISTONE DEACETYLASE HDAC1-RELATED"/>
    <property type="match status" value="1"/>
</dbReference>
<protein>
    <submittedName>
        <fullName evidence="4">Acetoin utilization deacetylase AcuC</fullName>
    </submittedName>
    <submittedName>
        <fullName evidence="3">Acetoin utilization protein</fullName>
    </submittedName>
</protein>
<dbReference type="AlphaFoldDB" id="A0A0F5LEC8"/>
<dbReference type="CDD" id="cd11599">
    <property type="entry name" value="HDAC_classII_2"/>
    <property type="match status" value="1"/>
</dbReference>
<feature type="domain" description="Histone deacetylase" evidence="2">
    <location>
        <begin position="20"/>
        <end position="304"/>
    </location>
</feature>
<dbReference type="InterPro" id="IPR023696">
    <property type="entry name" value="Ureohydrolase_dom_sf"/>
</dbReference>
<dbReference type="PANTHER" id="PTHR10625:SF10">
    <property type="entry name" value="HISTONE DEACETYLASE HDAC1"/>
    <property type="match status" value="1"/>
</dbReference>
<dbReference type="STRING" id="1121477.SAMN02745223_00475"/>
<evidence type="ECO:0000313" key="4">
    <source>
        <dbReference type="EMBL" id="SHE47171.1"/>
    </source>
</evidence>
<dbReference type="InterPro" id="IPR037138">
    <property type="entry name" value="His_deacetylse_dom_sf"/>
</dbReference>
<evidence type="ECO:0000313" key="5">
    <source>
        <dbReference type="Proteomes" id="UP000033608"/>
    </source>
</evidence>
<dbReference type="Proteomes" id="UP000033608">
    <property type="component" value="Unassembled WGS sequence"/>
</dbReference>